<name>A0A6M4M8Y6_9ALTE</name>
<dbReference type="GO" id="GO:0003677">
    <property type="term" value="F:DNA binding"/>
    <property type="evidence" value="ECO:0007669"/>
    <property type="project" value="InterPro"/>
</dbReference>
<sequence length="95" mass="11014">MSQSVEFNYQTPYIPRGGLIIRYARTERGYSMIEYAAKFGIAVNTLGRYERGETEPSFFTVMSILKDLQIDLVEAYENVRQQSKPDDKRNPRRAA</sequence>
<dbReference type="RefSeq" id="WP_075609053.1">
    <property type="nucleotide sequence ID" value="NZ_CP052766.1"/>
</dbReference>
<dbReference type="OrthoDB" id="6268287at2"/>
<organism evidence="2 3">
    <name type="scientific">Alteromonas pelagimontana</name>
    <dbReference type="NCBI Taxonomy" id="1858656"/>
    <lineage>
        <taxon>Bacteria</taxon>
        <taxon>Pseudomonadati</taxon>
        <taxon>Pseudomonadota</taxon>
        <taxon>Gammaproteobacteria</taxon>
        <taxon>Alteromonadales</taxon>
        <taxon>Alteromonadaceae</taxon>
        <taxon>Alteromonas/Salinimonas group</taxon>
        <taxon>Alteromonas</taxon>
    </lineage>
</organism>
<evidence type="ECO:0000313" key="3">
    <source>
        <dbReference type="Proteomes" id="UP000219285"/>
    </source>
</evidence>
<protein>
    <submittedName>
        <fullName evidence="2">Helix-turn-helix transcriptional regulator</fullName>
    </submittedName>
</protein>
<reference evidence="2 3" key="2">
    <citation type="submission" date="2020-04" db="EMBL/GenBank/DDBJ databases">
        <title>Complete genome sequence of Alteromonas pelagimontana 5.12T.</title>
        <authorList>
            <person name="Sinha R.K."/>
            <person name="Krishnan K.P."/>
            <person name="Kurian J.P."/>
        </authorList>
    </citation>
    <scope>NUCLEOTIDE SEQUENCE [LARGE SCALE GENOMIC DNA]</scope>
    <source>
        <strain evidence="2 3">5.12</strain>
    </source>
</reference>
<feature type="domain" description="HTH cro/C1-type" evidence="1">
    <location>
        <begin position="21"/>
        <end position="75"/>
    </location>
</feature>
<evidence type="ECO:0000313" key="2">
    <source>
        <dbReference type="EMBL" id="QJR79623.1"/>
    </source>
</evidence>
<dbReference type="AlphaFoldDB" id="A0A6M4M8Y6"/>
<dbReference type="InterPro" id="IPR010982">
    <property type="entry name" value="Lambda_DNA-bd_dom_sf"/>
</dbReference>
<accession>A0A6M4M8Y6</accession>
<evidence type="ECO:0000259" key="1">
    <source>
        <dbReference type="PROSITE" id="PS50943"/>
    </source>
</evidence>
<dbReference type="SUPFAM" id="SSF47413">
    <property type="entry name" value="lambda repressor-like DNA-binding domains"/>
    <property type="match status" value="1"/>
</dbReference>
<dbReference type="KEGG" id="apel:CA267_001830"/>
<dbReference type="CDD" id="cd00093">
    <property type="entry name" value="HTH_XRE"/>
    <property type="match status" value="1"/>
</dbReference>
<keyword evidence="3" id="KW-1185">Reference proteome</keyword>
<dbReference type="SMART" id="SM00530">
    <property type="entry name" value="HTH_XRE"/>
    <property type="match status" value="1"/>
</dbReference>
<proteinExistence type="predicted"/>
<gene>
    <name evidence="2" type="ORF">CA267_001830</name>
</gene>
<dbReference type="Gene3D" id="1.10.260.40">
    <property type="entry name" value="lambda repressor-like DNA-binding domains"/>
    <property type="match status" value="1"/>
</dbReference>
<dbReference type="EMBL" id="CP052766">
    <property type="protein sequence ID" value="QJR79623.1"/>
    <property type="molecule type" value="Genomic_DNA"/>
</dbReference>
<dbReference type="Proteomes" id="UP000219285">
    <property type="component" value="Chromosome"/>
</dbReference>
<dbReference type="Pfam" id="PF01381">
    <property type="entry name" value="HTH_3"/>
    <property type="match status" value="1"/>
</dbReference>
<dbReference type="PROSITE" id="PS50943">
    <property type="entry name" value="HTH_CROC1"/>
    <property type="match status" value="1"/>
</dbReference>
<reference evidence="3" key="1">
    <citation type="submission" date="2014-12" db="EMBL/GenBank/DDBJ databases">
        <title>Complete genome sequence of a multi-drug resistant Klebsiella pneumoniae.</title>
        <authorList>
            <person name="Hua X."/>
            <person name="Chen Q."/>
            <person name="Li X."/>
            <person name="Feng Y."/>
            <person name="Ruan Z."/>
            <person name="Yu Y."/>
        </authorList>
    </citation>
    <scope>NUCLEOTIDE SEQUENCE [LARGE SCALE GENOMIC DNA]</scope>
    <source>
        <strain evidence="3">5.12</strain>
    </source>
</reference>
<dbReference type="InterPro" id="IPR001387">
    <property type="entry name" value="Cro/C1-type_HTH"/>
</dbReference>